<name>A0A9P5TUF6_GYMJU</name>
<evidence type="ECO:0000313" key="2">
    <source>
        <dbReference type="EMBL" id="KAF8911444.1"/>
    </source>
</evidence>
<dbReference type="EMBL" id="JADNYJ010000004">
    <property type="protein sequence ID" value="KAF8911444.1"/>
    <property type="molecule type" value="Genomic_DNA"/>
</dbReference>
<organism evidence="2 3">
    <name type="scientific">Gymnopilus junonius</name>
    <name type="common">Spectacular rustgill mushroom</name>
    <name type="synonym">Gymnopilus spectabilis subsp. junonius</name>
    <dbReference type="NCBI Taxonomy" id="109634"/>
    <lineage>
        <taxon>Eukaryota</taxon>
        <taxon>Fungi</taxon>
        <taxon>Dikarya</taxon>
        <taxon>Basidiomycota</taxon>
        <taxon>Agaricomycotina</taxon>
        <taxon>Agaricomycetes</taxon>
        <taxon>Agaricomycetidae</taxon>
        <taxon>Agaricales</taxon>
        <taxon>Agaricineae</taxon>
        <taxon>Hymenogastraceae</taxon>
        <taxon>Gymnopilus</taxon>
    </lineage>
</organism>
<accession>A0A9P5TUF6</accession>
<keyword evidence="3" id="KW-1185">Reference proteome</keyword>
<dbReference type="Proteomes" id="UP000724874">
    <property type="component" value="Unassembled WGS sequence"/>
</dbReference>
<protein>
    <submittedName>
        <fullName evidence="2">Uncharacterized protein</fullName>
    </submittedName>
</protein>
<evidence type="ECO:0000256" key="1">
    <source>
        <dbReference type="SAM" id="MobiDB-lite"/>
    </source>
</evidence>
<sequence>MKGNTLHFVYGIMEAICHGGHYYITCLMQQTLQGTVHAFVLNKFLTNTQHFATQQVMCRILLFYHLGLVDGSIPSSGLLNLLSVCVLVVLGNVLDFCTYSAPNQANDKRATPQQKLLMDDYDVNSISYNERVACCYARGVALYVMKWVCSCTVITGPNGEVVDDLPSQFFVQILNSLLTYKRAAVAKHLDGVPHCSVSLLERQAFNVVECDATLQAMWSLRSEIPADSLELNGKSDYNVKWKQHWEPQWRSKSQNFVKIGITPLDTKYFLAMKRHSQSAHQMVPEDHDRRRAKRARVDSDFHV</sequence>
<comment type="caution">
    <text evidence="2">The sequence shown here is derived from an EMBL/GenBank/DDBJ whole genome shotgun (WGS) entry which is preliminary data.</text>
</comment>
<feature type="region of interest" description="Disordered" evidence="1">
    <location>
        <begin position="279"/>
        <end position="303"/>
    </location>
</feature>
<gene>
    <name evidence="2" type="ORF">CPB84DRAFT_1812312</name>
</gene>
<dbReference type="AlphaFoldDB" id="A0A9P5TUF6"/>
<evidence type="ECO:0000313" key="3">
    <source>
        <dbReference type="Proteomes" id="UP000724874"/>
    </source>
</evidence>
<dbReference type="OrthoDB" id="3270451at2759"/>
<feature type="compositionally biased region" description="Basic and acidic residues" evidence="1">
    <location>
        <begin position="283"/>
        <end position="303"/>
    </location>
</feature>
<reference evidence="2" key="1">
    <citation type="submission" date="2020-11" db="EMBL/GenBank/DDBJ databases">
        <authorList>
            <consortium name="DOE Joint Genome Institute"/>
            <person name="Ahrendt S."/>
            <person name="Riley R."/>
            <person name="Andreopoulos W."/>
            <person name="LaButti K."/>
            <person name="Pangilinan J."/>
            <person name="Ruiz-duenas F.J."/>
            <person name="Barrasa J.M."/>
            <person name="Sanchez-Garcia M."/>
            <person name="Camarero S."/>
            <person name="Miyauchi S."/>
            <person name="Serrano A."/>
            <person name="Linde D."/>
            <person name="Babiker R."/>
            <person name="Drula E."/>
            <person name="Ayuso-Fernandez I."/>
            <person name="Pacheco R."/>
            <person name="Padilla G."/>
            <person name="Ferreira P."/>
            <person name="Barriuso J."/>
            <person name="Kellner H."/>
            <person name="Castanera R."/>
            <person name="Alfaro M."/>
            <person name="Ramirez L."/>
            <person name="Pisabarro A.G."/>
            <person name="Kuo A."/>
            <person name="Tritt A."/>
            <person name="Lipzen A."/>
            <person name="He G."/>
            <person name="Yan M."/>
            <person name="Ng V."/>
            <person name="Cullen D."/>
            <person name="Martin F."/>
            <person name="Rosso M.-N."/>
            <person name="Henrissat B."/>
            <person name="Hibbett D."/>
            <person name="Martinez A.T."/>
            <person name="Grigoriev I.V."/>
        </authorList>
    </citation>
    <scope>NUCLEOTIDE SEQUENCE</scope>
    <source>
        <strain evidence="2">AH 44721</strain>
    </source>
</reference>
<proteinExistence type="predicted"/>